<evidence type="ECO:0000256" key="3">
    <source>
        <dbReference type="ARBA" id="ARBA00022729"/>
    </source>
</evidence>
<keyword evidence="5 10" id="KW-1133">Transmembrane helix</keyword>
<keyword evidence="4" id="KW-0256">Endoplasmic reticulum</keyword>
<dbReference type="EMBL" id="JAUKUA010000003">
    <property type="protein sequence ID" value="KAK0719815.1"/>
    <property type="molecule type" value="Genomic_DNA"/>
</dbReference>
<proteinExistence type="inferred from homology"/>
<protein>
    <recommendedName>
        <fullName evidence="14">Translocon-associated protein subunit alpha</fullName>
    </recommendedName>
</protein>
<dbReference type="InterPro" id="IPR005595">
    <property type="entry name" value="TRAP_alpha"/>
</dbReference>
<reference evidence="12" key="1">
    <citation type="submission" date="2023-06" db="EMBL/GenBank/DDBJ databases">
        <title>Genome-scale phylogeny and comparative genomics of the fungal order Sordariales.</title>
        <authorList>
            <consortium name="Lawrence Berkeley National Laboratory"/>
            <person name="Hensen N."/>
            <person name="Bonometti L."/>
            <person name="Westerberg I."/>
            <person name="Brannstrom I.O."/>
            <person name="Guillou S."/>
            <person name="Cros-Aarteil S."/>
            <person name="Calhoun S."/>
            <person name="Haridas S."/>
            <person name="Kuo A."/>
            <person name="Mondo S."/>
            <person name="Pangilinan J."/>
            <person name="Riley R."/>
            <person name="Labutti K."/>
            <person name="Andreopoulos B."/>
            <person name="Lipzen A."/>
            <person name="Chen C."/>
            <person name="Yanf M."/>
            <person name="Daum C."/>
            <person name="Ng V."/>
            <person name="Clum A."/>
            <person name="Steindorff A."/>
            <person name="Ohm R."/>
            <person name="Martin F."/>
            <person name="Silar P."/>
            <person name="Natvig D."/>
            <person name="Lalanne C."/>
            <person name="Gautier V."/>
            <person name="Ament-Velasquez S.L."/>
            <person name="Kruys A."/>
            <person name="Hutchinson M.I."/>
            <person name="Powell A.J."/>
            <person name="Barry K."/>
            <person name="Miller A.N."/>
            <person name="Grigoriev I.V."/>
            <person name="Debuchy R."/>
            <person name="Gladieux P."/>
            <person name="Thoren M.H."/>
            <person name="Johannesson H."/>
        </authorList>
    </citation>
    <scope>NUCLEOTIDE SEQUENCE</scope>
    <source>
        <strain evidence="12">SMH4607-1</strain>
    </source>
</reference>
<feature type="region of interest" description="Disordered" evidence="9">
    <location>
        <begin position="226"/>
        <end position="273"/>
    </location>
</feature>
<comment type="subcellular location">
    <subcellularLocation>
        <location evidence="1">Endoplasmic reticulum membrane</location>
        <topology evidence="1">Single-pass type I membrane protein</topology>
    </subcellularLocation>
</comment>
<feature type="compositionally biased region" description="Basic residues" evidence="9">
    <location>
        <begin position="251"/>
        <end position="261"/>
    </location>
</feature>
<evidence type="ECO:0000256" key="4">
    <source>
        <dbReference type="ARBA" id="ARBA00022824"/>
    </source>
</evidence>
<evidence type="ECO:0000256" key="2">
    <source>
        <dbReference type="ARBA" id="ARBA00022692"/>
    </source>
</evidence>
<evidence type="ECO:0000256" key="9">
    <source>
        <dbReference type="SAM" id="MobiDB-lite"/>
    </source>
</evidence>
<feature type="transmembrane region" description="Helical" evidence="10">
    <location>
        <begin position="179"/>
        <end position="197"/>
    </location>
</feature>
<organism evidence="12 13">
    <name type="scientific">Lasiosphaeris hirsuta</name>
    <dbReference type="NCBI Taxonomy" id="260670"/>
    <lineage>
        <taxon>Eukaryota</taxon>
        <taxon>Fungi</taxon>
        <taxon>Dikarya</taxon>
        <taxon>Ascomycota</taxon>
        <taxon>Pezizomycotina</taxon>
        <taxon>Sordariomycetes</taxon>
        <taxon>Sordariomycetidae</taxon>
        <taxon>Sordariales</taxon>
        <taxon>Lasiosphaeriaceae</taxon>
        <taxon>Lasiosphaeris</taxon>
    </lineage>
</organism>
<evidence type="ECO:0000256" key="11">
    <source>
        <dbReference type="SAM" id="SignalP"/>
    </source>
</evidence>
<feature type="chain" id="PRO_5041287910" description="Translocon-associated protein subunit alpha" evidence="11">
    <location>
        <begin position="22"/>
        <end position="273"/>
    </location>
</feature>
<keyword evidence="6 10" id="KW-0472">Membrane</keyword>
<dbReference type="Pfam" id="PF03896">
    <property type="entry name" value="TRAP_alpha"/>
    <property type="match status" value="1"/>
</dbReference>
<feature type="signal peptide" evidence="11">
    <location>
        <begin position="1"/>
        <end position="21"/>
    </location>
</feature>
<evidence type="ECO:0000313" key="12">
    <source>
        <dbReference type="EMBL" id="KAK0719815.1"/>
    </source>
</evidence>
<evidence type="ECO:0000256" key="8">
    <source>
        <dbReference type="ARBA" id="ARBA00038311"/>
    </source>
</evidence>
<evidence type="ECO:0000256" key="1">
    <source>
        <dbReference type="ARBA" id="ARBA00004115"/>
    </source>
</evidence>
<accession>A0AA40APV4</accession>
<keyword evidence="3 11" id="KW-0732">Signal</keyword>
<dbReference type="PANTHER" id="PTHR12924">
    <property type="entry name" value="TRANSLOCON-ASSOCIATED PROTEIN, ALPHA SUBUNIT"/>
    <property type="match status" value="1"/>
</dbReference>
<sequence>MLNLKWSALALLALRAVAVVAVDNVPYLQDSASSIPIDTVELKADVETTFPDADIFGVKLVNGRVTRALIEINNHEDGPIDVAFVGGALRSTQPLPEDAPESASILRNLTTIKYDVSIPAGEKHILTYQFALDMMPQDLNLDLIAVVSNPAGQIFQVQAHSGPASVVEPPTSILDPQIIFLYLFLTGLFGATIYFVYKTWIEALFPQARVVKPSKKAKKIEIAEPLSGSESAGATTGAEKDYDESWIPNHHINRPIAKRVKSGASGRPKKAEQ</sequence>
<evidence type="ECO:0000256" key="10">
    <source>
        <dbReference type="SAM" id="Phobius"/>
    </source>
</evidence>
<comment type="function">
    <text evidence="7">Is probably involved in a pathway contributing to genomic integrity.</text>
</comment>
<evidence type="ECO:0000256" key="6">
    <source>
        <dbReference type="ARBA" id="ARBA00023136"/>
    </source>
</evidence>
<dbReference type="Proteomes" id="UP001172102">
    <property type="component" value="Unassembled WGS sequence"/>
</dbReference>
<comment type="similarity">
    <text evidence="8">Belongs to the IRC22 family.</text>
</comment>
<dbReference type="AlphaFoldDB" id="A0AA40APV4"/>
<evidence type="ECO:0000256" key="5">
    <source>
        <dbReference type="ARBA" id="ARBA00022989"/>
    </source>
</evidence>
<dbReference type="GO" id="GO:0005789">
    <property type="term" value="C:endoplasmic reticulum membrane"/>
    <property type="evidence" value="ECO:0007669"/>
    <property type="project" value="UniProtKB-SubCell"/>
</dbReference>
<name>A0AA40APV4_9PEZI</name>
<comment type="caution">
    <text evidence="12">The sequence shown here is derived from an EMBL/GenBank/DDBJ whole genome shotgun (WGS) entry which is preliminary data.</text>
</comment>
<gene>
    <name evidence="12" type="ORF">B0H67DRAFT_483893</name>
</gene>
<keyword evidence="2 10" id="KW-0812">Transmembrane</keyword>
<evidence type="ECO:0008006" key="14">
    <source>
        <dbReference type="Google" id="ProtNLM"/>
    </source>
</evidence>
<evidence type="ECO:0000313" key="13">
    <source>
        <dbReference type="Proteomes" id="UP001172102"/>
    </source>
</evidence>
<dbReference type="PANTHER" id="PTHR12924:SF0">
    <property type="entry name" value="TRANSLOCON-ASSOCIATED PROTEIN SUBUNIT ALPHA"/>
    <property type="match status" value="1"/>
</dbReference>
<keyword evidence="13" id="KW-1185">Reference proteome</keyword>
<evidence type="ECO:0000256" key="7">
    <source>
        <dbReference type="ARBA" id="ARBA00037565"/>
    </source>
</evidence>